<dbReference type="AlphaFoldDB" id="Q8U4X8"/>
<keyword evidence="3" id="KW-1185">Reference proteome</keyword>
<organism evidence="2 3">
    <name type="scientific">Agrobacterium fabrum (strain C58 / ATCC 33970)</name>
    <name type="common">Agrobacterium tumefaciens (strain C58)</name>
    <dbReference type="NCBI Taxonomy" id="176299"/>
    <lineage>
        <taxon>Bacteria</taxon>
        <taxon>Pseudomonadati</taxon>
        <taxon>Pseudomonadota</taxon>
        <taxon>Alphaproteobacteria</taxon>
        <taxon>Hyphomicrobiales</taxon>
        <taxon>Rhizobiaceae</taxon>
        <taxon>Rhizobium/Agrobacterium group</taxon>
        <taxon>Agrobacterium</taxon>
        <taxon>Agrobacterium tumefaciens complex</taxon>
    </lineage>
</organism>
<sequence>MDIVSARPAVDDFRWPTLTTWQMASLFKLSFHEFFNRPMPWQSVVRHVESNSQFDIIRKNHHLSDPSKQSRQTRNLAEGSTSPLGR</sequence>
<proteinExistence type="predicted"/>
<dbReference type="KEGG" id="atu:Atu3920"/>
<gene>
    <name evidence="2" type="ordered locus">Atu3920</name>
</gene>
<name>Q8U4X8_AGRFC</name>
<feature type="region of interest" description="Disordered" evidence="1">
    <location>
        <begin position="58"/>
        <end position="86"/>
    </location>
</feature>
<dbReference type="Proteomes" id="UP000000813">
    <property type="component" value="Chromosome linear"/>
</dbReference>
<evidence type="ECO:0000256" key="1">
    <source>
        <dbReference type="SAM" id="MobiDB-lite"/>
    </source>
</evidence>
<accession>Q8U4X8</accession>
<reference evidence="2 3" key="2">
    <citation type="journal article" date="2001" name="Science">
        <title>Genome sequence of the plant pathogen and biotechnology agent Agrobacterium tumefaciens C58.</title>
        <authorList>
            <person name="Goodner B."/>
            <person name="Hinkle G."/>
            <person name="Gattung S."/>
            <person name="Miller N."/>
            <person name="Blanchard M."/>
            <person name="Qurollo B."/>
            <person name="Goldman B.S."/>
            <person name="Cao Y."/>
            <person name="Askenazi M."/>
            <person name="Halling C."/>
            <person name="Mullin L."/>
            <person name="Houmiel K."/>
            <person name="Gordon J."/>
            <person name="Vaudin M."/>
            <person name="Iartchouk O."/>
            <person name="Epp A."/>
            <person name="Liu F."/>
            <person name="Wollam C."/>
            <person name="Allinger M."/>
            <person name="Doughty D."/>
            <person name="Scott C."/>
            <person name="Lappas C."/>
            <person name="Markelz B."/>
            <person name="Flanagan C."/>
            <person name="Crowell C."/>
            <person name="Gurson J."/>
            <person name="Lomo C."/>
            <person name="Sear C."/>
            <person name="Strub G."/>
            <person name="Cielo C."/>
            <person name="Slater S."/>
        </authorList>
    </citation>
    <scope>NUCLEOTIDE SEQUENCE [LARGE SCALE GENOMIC DNA]</scope>
    <source>
        <strain evidence="3">C58 / ATCC 33970</strain>
    </source>
</reference>
<dbReference type="HOGENOM" id="CLU_2490900_0_0_5"/>
<reference evidence="2 3" key="1">
    <citation type="journal article" date="2001" name="Science">
        <title>The genome of the natural genetic engineer Agrobacterium tumefaciens C58.</title>
        <authorList>
            <person name="Wood D.W."/>
            <person name="Setubal J.C."/>
            <person name="Kaul R."/>
            <person name="Monks D.E."/>
            <person name="Kitajima J.P."/>
            <person name="Okura V.K."/>
            <person name="Zhou Y."/>
            <person name="Chen L."/>
            <person name="Wood G.E."/>
            <person name="Almeida N.F.Jr."/>
            <person name="Woo L."/>
            <person name="Chen Y."/>
            <person name="Paulsen I.T."/>
            <person name="Eisen J.A."/>
            <person name="Karp P.D."/>
            <person name="Bovee D.Sr."/>
            <person name="Chapman P."/>
            <person name="Clendenning J."/>
            <person name="Deatherage G."/>
            <person name="Gillet W."/>
            <person name="Grant C."/>
            <person name="Kutyavin T."/>
            <person name="Levy R."/>
            <person name="Li M.J."/>
            <person name="McClelland E."/>
            <person name="Palmieri A."/>
            <person name="Raymond C."/>
            <person name="Rouse G."/>
            <person name="Saenphimmachak C."/>
            <person name="Wu Z."/>
            <person name="Romero P."/>
            <person name="Gordon D."/>
            <person name="Zhang S."/>
            <person name="Yoo H."/>
            <person name="Tao Y."/>
            <person name="Biddle P."/>
            <person name="Jung M."/>
            <person name="Krespan W."/>
            <person name="Perry M."/>
            <person name="Gordon-Kamm B."/>
            <person name="Liao L."/>
            <person name="Kim S."/>
            <person name="Hendrick C."/>
            <person name="Zhao Z.Y."/>
            <person name="Dolan M."/>
            <person name="Chumley F."/>
            <person name="Tingey S.V."/>
            <person name="Tomb J.F."/>
            <person name="Gordon M.P."/>
            <person name="Olson M.V."/>
            <person name="Nester E.W."/>
        </authorList>
    </citation>
    <scope>NUCLEOTIDE SEQUENCE [LARGE SCALE GENOMIC DNA]</scope>
    <source>
        <strain evidence="3">C58 / ATCC 33970</strain>
    </source>
</reference>
<protein>
    <submittedName>
        <fullName evidence="2">Uncharacterized protein</fullName>
    </submittedName>
</protein>
<dbReference type="BioCyc" id="AGRO:ATU3920-MONOMER"/>
<evidence type="ECO:0000313" key="2">
    <source>
        <dbReference type="EMBL" id="AAK89499.2"/>
    </source>
</evidence>
<evidence type="ECO:0000313" key="3">
    <source>
        <dbReference type="Proteomes" id="UP000000813"/>
    </source>
</evidence>
<dbReference type="STRING" id="176299.Atu3920"/>
<dbReference type="EMBL" id="AE007870">
    <property type="protein sequence ID" value="AAK89499.2"/>
    <property type="molecule type" value="Genomic_DNA"/>
</dbReference>
<feature type="compositionally biased region" description="Polar residues" evidence="1">
    <location>
        <begin position="66"/>
        <end position="86"/>
    </location>
</feature>
<dbReference type="EnsemblBacteria" id="AAK89499">
    <property type="protein sequence ID" value="AAK89499"/>
    <property type="gene ID" value="Atu3920"/>
</dbReference>